<dbReference type="GO" id="GO:0046872">
    <property type="term" value="F:metal ion binding"/>
    <property type="evidence" value="ECO:0007669"/>
    <property type="project" value="UniProtKB-KW"/>
</dbReference>
<feature type="domain" description="Glutathionylspermidine synthase pre-ATP-grasp-like" evidence="7">
    <location>
        <begin position="29"/>
        <end position="410"/>
    </location>
</feature>
<organism evidence="8 9">
    <name type="scientific">Aphanomyces astaci</name>
    <name type="common">Crayfish plague agent</name>
    <dbReference type="NCBI Taxonomy" id="112090"/>
    <lineage>
        <taxon>Eukaryota</taxon>
        <taxon>Sar</taxon>
        <taxon>Stramenopiles</taxon>
        <taxon>Oomycota</taxon>
        <taxon>Saprolegniomycetes</taxon>
        <taxon>Saprolegniales</taxon>
        <taxon>Verrucalvaceae</taxon>
        <taxon>Aphanomyces</taxon>
    </lineage>
</organism>
<evidence type="ECO:0000256" key="6">
    <source>
        <dbReference type="SAM" id="MobiDB-lite"/>
    </source>
</evidence>
<name>A0A9X8ECR6_APHAT</name>
<feature type="non-terminal residue" evidence="8">
    <location>
        <position position="519"/>
    </location>
</feature>
<dbReference type="SUPFAM" id="SSF56059">
    <property type="entry name" value="Glutathione synthetase ATP-binding domain-like"/>
    <property type="match status" value="1"/>
</dbReference>
<evidence type="ECO:0000256" key="3">
    <source>
        <dbReference type="ARBA" id="ARBA00022741"/>
    </source>
</evidence>
<feature type="non-terminal residue" evidence="8">
    <location>
        <position position="1"/>
    </location>
</feature>
<dbReference type="Proteomes" id="UP000275652">
    <property type="component" value="Unassembled WGS sequence"/>
</dbReference>
<evidence type="ECO:0000313" key="8">
    <source>
        <dbReference type="EMBL" id="RLO14069.1"/>
    </source>
</evidence>
<dbReference type="SUPFAM" id="SSF52440">
    <property type="entry name" value="PreATP-grasp domain"/>
    <property type="match status" value="1"/>
</dbReference>
<dbReference type="GO" id="GO:0016874">
    <property type="term" value="F:ligase activity"/>
    <property type="evidence" value="ECO:0007669"/>
    <property type="project" value="UniProtKB-KW"/>
</dbReference>
<evidence type="ECO:0000259" key="7">
    <source>
        <dbReference type="Pfam" id="PF03738"/>
    </source>
</evidence>
<dbReference type="InterPro" id="IPR016185">
    <property type="entry name" value="PreATP-grasp_dom_sf"/>
</dbReference>
<accession>A0A9X8ECR6</accession>
<evidence type="ECO:0000256" key="5">
    <source>
        <dbReference type="ARBA" id="ARBA00022842"/>
    </source>
</evidence>
<keyword evidence="3" id="KW-0547">Nucleotide-binding</keyword>
<dbReference type="AlphaFoldDB" id="A0A9X8ECR6"/>
<dbReference type="EMBL" id="QUTI01000430">
    <property type="protein sequence ID" value="RLO14069.1"/>
    <property type="molecule type" value="Genomic_DNA"/>
</dbReference>
<evidence type="ECO:0000313" key="9">
    <source>
        <dbReference type="Proteomes" id="UP000275652"/>
    </source>
</evidence>
<keyword evidence="1" id="KW-0436">Ligase</keyword>
<keyword evidence="5" id="KW-0460">Magnesium</keyword>
<evidence type="ECO:0000256" key="2">
    <source>
        <dbReference type="ARBA" id="ARBA00022723"/>
    </source>
</evidence>
<protein>
    <recommendedName>
        <fullName evidence="7">Glutathionylspermidine synthase pre-ATP-grasp-like domain-containing protein</fullName>
    </recommendedName>
</protein>
<evidence type="ECO:0000256" key="4">
    <source>
        <dbReference type="ARBA" id="ARBA00022840"/>
    </source>
</evidence>
<dbReference type="Gene3D" id="3.30.1490.330">
    <property type="match status" value="1"/>
</dbReference>
<dbReference type="GO" id="GO:0005524">
    <property type="term" value="F:ATP binding"/>
    <property type="evidence" value="ECO:0007669"/>
    <property type="project" value="UniProtKB-KW"/>
</dbReference>
<proteinExistence type="predicted"/>
<gene>
    <name evidence="8" type="ORF">DYB28_011526</name>
</gene>
<comment type="caution">
    <text evidence="8">The sequence shown here is derived from an EMBL/GenBank/DDBJ whole genome shotgun (WGS) entry which is preliminary data.</text>
</comment>
<reference evidence="8 9" key="1">
    <citation type="journal article" date="2018" name="J. Invertebr. Pathol.">
        <title>New genotyping method for the causative agent of crayfish plague (Aphanomyces astaci) based on whole genome data.</title>
        <authorList>
            <person name="Minardi D."/>
            <person name="Studholme D.J."/>
            <person name="van der Giezen M."/>
            <person name="Pretto T."/>
            <person name="Oidtmann B."/>
        </authorList>
    </citation>
    <scope>NUCLEOTIDE SEQUENCE [LARGE SCALE GENOMIC DNA]</scope>
    <source>
        <strain evidence="8 9">KB13</strain>
    </source>
</reference>
<feature type="compositionally biased region" description="Gly residues" evidence="6">
    <location>
        <begin position="499"/>
        <end position="519"/>
    </location>
</feature>
<keyword evidence="2" id="KW-0479">Metal-binding</keyword>
<feature type="region of interest" description="Disordered" evidence="6">
    <location>
        <begin position="481"/>
        <end position="519"/>
    </location>
</feature>
<evidence type="ECO:0000256" key="1">
    <source>
        <dbReference type="ARBA" id="ARBA00022598"/>
    </source>
</evidence>
<dbReference type="InterPro" id="IPR005494">
    <property type="entry name" value="GSPS_pre-ATP-grasp-like_dom"/>
</dbReference>
<keyword evidence="4" id="KW-0067">ATP-binding</keyword>
<sequence length="519" mass="57078">PAPSVVRAGVQRHQTRRTTWLESSGDCYYQQRYWNDEAAYVIQSANAQRLRDATYALHAMCLEAVDLVVQSDDLMEVFEIPDNMRAAVRASWKRRDRDLLGRFDFSWDGQGDPKLLGYNADTPTILVETAVGQRLWWDHVHRKEDEASHRIKWCFNTNEKQLAVAWPRVMPPKTSLCVAGTNATVEEQEHAAFVAKTAAASGIAVTLAGMDQLSVANGKVVATWDNTPVPCVWKLYPYEWLAEDSLGIDLFADDSSMSTSDEKTVWIEPAWKLVLGNKALLSLLWELYPGHPNLLPATYNQLQARTGVVYSHEFDNPHEFLTAAIDAATVSLPAEVDTLDRVANLFGHTNQDLTLYLGHPVYQAYHETAKFSDRRVVVGSWVIHGQPTGTCIREDVADTTNDSSSFVPHDVEGPAWAAKLPVLSARQRELYESLYPQVDDSYAGHVQRYFGYGGGGGSGVPVSSPNLTNQNAARTQAKAYAGAVKRRGNSPRYSTSGRSGQGGGVGFTTGKIGRAGGGG</sequence>
<dbReference type="Pfam" id="PF03738">
    <property type="entry name" value="GSP_synth"/>
    <property type="match status" value="1"/>
</dbReference>